<dbReference type="Proteomes" id="UP000178894">
    <property type="component" value="Unassembled WGS sequence"/>
</dbReference>
<dbReference type="GO" id="GO:0004803">
    <property type="term" value="F:transposase activity"/>
    <property type="evidence" value="ECO:0007669"/>
    <property type="project" value="InterPro"/>
</dbReference>
<dbReference type="PANTHER" id="PTHR34322:SF2">
    <property type="entry name" value="TRANSPOSASE IS200-LIKE DOMAIN-CONTAINING PROTEIN"/>
    <property type="match status" value="1"/>
</dbReference>
<comment type="caution">
    <text evidence="2">The sequence shown here is derived from an EMBL/GenBank/DDBJ whole genome shotgun (WGS) entry which is preliminary data.</text>
</comment>
<name>A0A1F5Y0W1_9BACT</name>
<feature type="domain" description="Transposase IS200-like" evidence="1">
    <location>
        <begin position="2"/>
        <end position="130"/>
    </location>
</feature>
<dbReference type="EMBL" id="MFIQ01000004">
    <property type="protein sequence ID" value="OGF93797.1"/>
    <property type="molecule type" value="Genomic_DNA"/>
</dbReference>
<dbReference type="STRING" id="1798364.A3G54_02730"/>
<proteinExistence type="predicted"/>
<dbReference type="AlphaFoldDB" id="A0A1F5Y0W1"/>
<dbReference type="Pfam" id="PF01797">
    <property type="entry name" value="Y1_Tnp"/>
    <property type="match status" value="1"/>
</dbReference>
<dbReference type="InterPro" id="IPR036515">
    <property type="entry name" value="Transposase_17_sf"/>
</dbReference>
<reference evidence="2 3" key="1">
    <citation type="journal article" date="2016" name="Nat. Commun.">
        <title>Thousands of microbial genomes shed light on interconnected biogeochemical processes in an aquifer system.</title>
        <authorList>
            <person name="Anantharaman K."/>
            <person name="Brown C.T."/>
            <person name="Hug L.A."/>
            <person name="Sharon I."/>
            <person name="Castelle C.J."/>
            <person name="Probst A.J."/>
            <person name="Thomas B.C."/>
            <person name="Singh A."/>
            <person name="Wilkins M.J."/>
            <person name="Karaoz U."/>
            <person name="Brodie E.L."/>
            <person name="Williams K.H."/>
            <person name="Hubbard S.S."/>
            <person name="Banfield J.F."/>
        </authorList>
    </citation>
    <scope>NUCLEOTIDE SEQUENCE [LARGE SCALE GENOMIC DNA]</scope>
</reference>
<evidence type="ECO:0000313" key="2">
    <source>
        <dbReference type="EMBL" id="OGF93797.1"/>
    </source>
</evidence>
<accession>A0A1F5Y0W1</accession>
<dbReference type="PANTHER" id="PTHR34322">
    <property type="entry name" value="TRANSPOSASE, Y1_TNP DOMAIN-CONTAINING"/>
    <property type="match status" value="1"/>
</dbReference>
<sequence length="213" mass="25346">MEKRNIFMRDSDRIRFLYSLLVFNNMEGADSERHSFEPKMSKLSEVELRSETPLVKILAFVLMPNHYHLMIERVEENGITEFMRKVGTGYTNYFNKKYDRVGPLFQGKFKSVIVKEQQHFIYLPYYIHLNPLSLIEPEWKNSKILKNKETLSFLENYPWSSHMDYSGRANIPNLLDMNFLNEVFGSHEQYQSGIVEWLEESSDKEIKDLILEN</sequence>
<dbReference type="SMART" id="SM01321">
    <property type="entry name" value="Y1_Tnp"/>
    <property type="match status" value="1"/>
</dbReference>
<gene>
    <name evidence="2" type="ORF">A3G54_02730</name>
</gene>
<dbReference type="SUPFAM" id="SSF143422">
    <property type="entry name" value="Transposase IS200-like"/>
    <property type="match status" value="1"/>
</dbReference>
<protein>
    <recommendedName>
        <fullName evidence="1">Transposase IS200-like domain-containing protein</fullName>
    </recommendedName>
</protein>
<dbReference type="InterPro" id="IPR002686">
    <property type="entry name" value="Transposase_17"/>
</dbReference>
<organism evidence="2 3">
    <name type="scientific">Candidatus Giovannonibacteria bacterium RIFCSPLOWO2_12_FULL_44_15</name>
    <dbReference type="NCBI Taxonomy" id="1798364"/>
    <lineage>
        <taxon>Bacteria</taxon>
        <taxon>Candidatus Giovannoniibacteriota</taxon>
    </lineage>
</organism>
<dbReference type="GO" id="GO:0003677">
    <property type="term" value="F:DNA binding"/>
    <property type="evidence" value="ECO:0007669"/>
    <property type="project" value="InterPro"/>
</dbReference>
<evidence type="ECO:0000313" key="3">
    <source>
        <dbReference type="Proteomes" id="UP000178894"/>
    </source>
</evidence>
<dbReference type="Gene3D" id="3.30.70.1290">
    <property type="entry name" value="Transposase IS200-like"/>
    <property type="match status" value="1"/>
</dbReference>
<evidence type="ECO:0000259" key="1">
    <source>
        <dbReference type="SMART" id="SM01321"/>
    </source>
</evidence>
<dbReference type="GO" id="GO:0006313">
    <property type="term" value="P:DNA transposition"/>
    <property type="evidence" value="ECO:0007669"/>
    <property type="project" value="InterPro"/>
</dbReference>